<accession>A0AB33IPX1</accession>
<proteinExistence type="predicted"/>
<feature type="transmembrane region" description="Helical" evidence="1">
    <location>
        <begin position="96"/>
        <end position="117"/>
    </location>
</feature>
<keyword evidence="1" id="KW-0812">Transmembrane</keyword>
<dbReference type="EMBL" id="AP035785">
    <property type="protein sequence ID" value="BFO71665.1"/>
    <property type="molecule type" value="Genomic_DNA"/>
</dbReference>
<evidence type="ECO:0000313" key="2">
    <source>
        <dbReference type="EMBL" id="BFO71665.1"/>
    </source>
</evidence>
<sequence length="135" mass="15126">MIKDKGLEELFLAAKPSFCDYEQFEASLNKRLDAVEYLKQHEEACLRRYRNGIFAAFALGVICGGLIISFILDMPADIPLFTVEAESCFLLFIQEYSIIIATLIISGLLCVGIVNLISAVNDITNMKERVQTILQ</sequence>
<evidence type="ECO:0000256" key="1">
    <source>
        <dbReference type="SAM" id="Phobius"/>
    </source>
</evidence>
<reference evidence="2" key="1">
    <citation type="submission" date="2024-07" db="EMBL/GenBank/DDBJ databases">
        <title>Complete genome sequence of Prevotella sp. YM-2024 GTC17253.</title>
        <authorList>
            <person name="Hayashi M."/>
            <person name="Muto Y."/>
            <person name="Tanaka K."/>
            <person name="Niwa H."/>
        </authorList>
    </citation>
    <scope>NUCLEOTIDE SEQUENCE</scope>
    <source>
        <strain evidence="2">GTC17253</strain>
    </source>
</reference>
<name>A0AB33IPX1_9BACT</name>
<dbReference type="AlphaFoldDB" id="A0AB33IPX1"/>
<organism evidence="2">
    <name type="scientific">Prevotella sp. GTC17253</name>
    <dbReference type="NCBI Taxonomy" id="3236793"/>
    <lineage>
        <taxon>Bacteria</taxon>
        <taxon>Pseudomonadati</taxon>
        <taxon>Bacteroidota</taxon>
        <taxon>Bacteroidia</taxon>
        <taxon>Bacteroidales</taxon>
        <taxon>Prevotellaceae</taxon>
        <taxon>Prevotella</taxon>
    </lineage>
</organism>
<keyword evidence="1" id="KW-1133">Transmembrane helix</keyword>
<gene>
    <name evidence="2" type="ORF">GTC17253_16310</name>
</gene>
<feature type="transmembrane region" description="Helical" evidence="1">
    <location>
        <begin position="53"/>
        <end position="72"/>
    </location>
</feature>
<evidence type="ECO:0008006" key="3">
    <source>
        <dbReference type="Google" id="ProtNLM"/>
    </source>
</evidence>
<keyword evidence="1" id="KW-0472">Membrane</keyword>
<protein>
    <recommendedName>
        <fullName evidence="3">PTS cellobiose transporter subunit IIC</fullName>
    </recommendedName>
</protein>